<accession>A0ABQ5LE69</accession>
<sequence>MYLVEWLFWRDATGDENMRKDTRAFDKKMGNKGGGYPASLVKADYTRSTVSRNPRPFGPYYAYNERFMEIRAGFMENYRGVITAFTLLILIGCIGFAIYGVFDIADSLLNKNPYNYVEECVALVLFLLTGGGVTYLTIRYGRYLSRLEVFTLRHMRVRFNRVTRQVYIQRPAYCGGNVTLRWDDIICAVAEGGEAAANKNDLDGMGMPNLLIWHPYKTNLPYCVQIAIGRKMATHQDLLDEWEFIRRYMEEGPANLPVPRKASLLPLPWHGFSAHMETVGSLYRLTPGIMKLPLVLFLTPVMIFLGMAYWASELLCWQPRWPKVIRQAGLPGMPLPPLTQLTDYPPDIQQKLRDNASYWDIDKESSVSTDVEPAK</sequence>
<keyword evidence="1" id="KW-1133">Transmembrane helix</keyword>
<comment type="caution">
    <text evidence="3">The sequence shown here is derived from an EMBL/GenBank/DDBJ whole genome shotgun (WGS) entry which is preliminary data.</text>
</comment>
<keyword evidence="1" id="KW-0472">Membrane</keyword>
<keyword evidence="4" id="KW-1185">Reference proteome</keyword>
<feature type="domain" description="DUF6708" evidence="2">
    <location>
        <begin position="226"/>
        <end position="326"/>
    </location>
</feature>
<dbReference type="InterPro" id="IPR046554">
    <property type="entry name" value="DUF6708"/>
</dbReference>
<organism evidence="3 4">
    <name type="scientific">Pragia fontium</name>
    <dbReference type="NCBI Taxonomy" id="82985"/>
    <lineage>
        <taxon>Bacteria</taxon>
        <taxon>Pseudomonadati</taxon>
        <taxon>Pseudomonadota</taxon>
        <taxon>Gammaproteobacteria</taxon>
        <taxon>Enterobacterales</taxon>
        <taxon>Budviciaceae</taxon>
        <taxon>Pragia</taxon>
    </lineage>
</organism>
<evidence type="ECO:0000313" key="3">
    <source>
        <dbReference type="EMBL" id="GKX61840.1"/>
    </source>
</evidence>
<dbReference type="RefSeq" id="WP_261821470.1">
    <property type="nucleotide sequence ID" value="NZ_BRLJ01000001.1"/>
</dbReference>
<evidence type="ECO:0000313" key="4">
    <source>
        <dbReference type="Proteomes" id="UP001059610"/>
    </source>
</evidence>
<feature type="transmembrane region" description="Helical" evidence="1">
    <location>
        <begin position="81"/>
        <end position="101"/>
    </location>
</feature>
<evidence type="ECO:0000259" key="2">
    <source>
        <dbReference type="Pfam" id="PF20455"/>
    </source>
</evidence>
<feature type="transmembrane region" description="Helical" evidence="1">
    <location>
        <begin position="292"/>
        <end position="311"/>
    </location>
</feature>
<gene>
    <name evidence="3" type="ORF">SOASR032_04090</name>
</gene>
<reference evidence="3" key="1">
    <citation type="submission" date="2022-06" db="EMBL/GenBank/DDBJ databases">
        <title>Draft genome sequences of Pragia fontium str. JCM24417.</title>
        <authorList>
            <person name="Wakabayashi Y."/>
            <person name="Kojima K."/>
        </authorList>
    </citation>
    <scope>NUCLEOTIDE SEQUENCE</scope>
    <source>
        <strain evidence="3">JCM 24417</strain>
    </source>
</reference>
<keyword evidence="1" id="KW-0812">Transmembrane</keyword>
<name>A0ABQ5LE69_9GAMM</name>
<dbReference type="Pfam" id="PF20455">
    <property type="entry name" value="DUF6708"/>
    <property type="match status" value="1"/>
</dbReference>
<feature type="transmembrane region" description="Helical" evidence="1">
    <location>
        <begin position="121"/>
        <end position="138"/>
    </location>
</feature>
<protein>
    <recommendedName>
        <fullName evidence="2">DUF6708 domain-containing protein</fullName>
    </recommendedName>
</protein>
<evidence type="ECO:0000256" key="1">
    <source>
        <dbReference type="SAM" id="Phobius"/>
    </source>
</evidence>
<proteinExistence type="predicted"/>
<dbReference type="Proteomes" id="UP001059610">
    <property type="component" value="Unassembled WGS sequence"/>
</dbReference>
<dbReference type="EMBL" id="BRLJ01000001">
    <property type="protein sequence ID" value="GKX61840.1"/>
    <property type="molecule type" value="Genomic_DNA"/>
</dbReference>